<proteinExistence type="predicted"/>
<sequence>MLMIVTVQTKQFPVTAIFRIVGMVVIDVMNRQFAKVRVHELPRAASTYPGIEFQGFFTIAAFQLRIVLRDNCHN</sequence>
<dbReference type="Proteomes" id="UP000233526">
    <property type="component" value="Unassembled WGS sequence"/>
</dbReference>
<evidence type="ECO:0000313" key="2">
    <source>
        <dbReference type="Proteomes" id="UP000233526"/>
    </source>
</evidence>
<comment type="caution">
    <text evidence="1">The sequence shown here is derived from an EMBL/GenBank/DDBJ whole genome shotgun (WGS) entry which is preliminary data.</text>
</comment>
<reference evidence="1 2" key="1">
    <citation type="journal article" date="2017" name="Front. Microbiol.">
        <title>Strong Genomic and Phenotypic Heterogeneity in the Aeromonas sobria Species Complex.</title>
        <authorList>
            <person name="Gauthier J."/>
            <person name="Vincent A.T."/>
            <person name="Charette S.J."/>
            <person name="Derome N."/>
        </authorList>
    </citation>
    <scope>NUCLEOTIDE SEQUENCE [LARGE SCALE GENOMIC DNA]</scope>
    <source>
        <strain evidence="1 2">JF2635</strain>
    </source>
</reference>
<dbReference type="EMBL" id="LJZX01000014">
    <property type="protein sequence ID" value="PKQ81794.1"/>
    <property type="molecule type" value="Genomic_DNA"/>
</dbReference>
<dbReference type="AlphaFoldDB" id="A0A2N3J5U4"/>
<organism evidence="1 2">
    <name type="scientific">Aeromonas sobria</name>
    <dbReference type="NCBI Taxonomy" id="646"/>
    <lineage>
        <taxon>Bacteria</taxon>
        <taxon>Pseudomonadati</taxon>
        <taxon>Pseudomonadota</taxon>
        <taxon>Gammaproteobacteria</taxon>
        <taxon>Aeromonadales</taxon>
        <taxon>Aeromonadaceae</taxon>
        <taxon>Aeromonas</taxon>
    </lineage>
</organism>
<protein>
    <submittedName>
        <fullName evidence="1">Uncharacterized protein</fullName>
    </submittedName>
</protein>
<accession>A0A2N3J5U4</accession>
<evidence type="ECO:0000313" key="1">
    <source>
        <dbReference type="EMBL" id="PKQ81794.1"/>
    </source>
</evidence>
<name>A0A2N3J5U4_AERSO</name>
<gene>
    <name evidence="1" type="ORF">AOX56_10920</name>
</gene>